<evidence type="ECO:0000256" key="3">
    <source>
        <dbReference type="ARBA" id="ARBA00022782"/>
    </source>
</evidence>
<dbReference type="EMBL" id="JACEFF010000605">
    <property type="protein sequence ID" value="KAH9634509.1"/>
    <property type="molecule type" value="Genomic_DNA"/>
</dbReference>
<dbReference type="GO" id="GO:0007526">
    <property type="term" value="P:larval somatic muscle development"/>
    <property type="evidence" value="ECO:0007669"/>
    <property type="project" value="UniProtKB-ARBA"/>
</dbReference>
<evidence type="ECO:0000256" key="9">
    <source>
        <dbReference type="SAM" id="MobiDB-lite"/>
    </source>
</evidence>
<dbReference type="AlphaFoldDB" id="A0A922MDN0"/>
<dbReference type="PANTHER" id="PTHR23110:SF111">
    <property type="entry name" value="LONGITUDINALS LACKING PROTEIN, ISOFORMS F_I_K_T"/>
    <property type="match status" value="1"/>
</dbReference>
<dbReference type="InterPro" id="IPR051095">
    <property type="entry name" value="Dros_DevTransReg"/>
</dbReference>
<dbReference type="GO" id="GO:0007464">
    <property type="term" value="P:R3/R4 cell fate commitment"/>
    <property type="evidence" value="ECO:0007669"/>
    <property type="project" value="UniProtKB-ARBA"/>
</dbReference>
<organism evidence="11 12">
    <name type="scientific">Spodoptera exigua</name>
    <name type="common">Beet armyworm</name>
    <name type="synonym">Noctua fulgens</name>
    <dbReference type="NCBI Taxonomy" id="7107"/>
    <lineage>
        <taxon>Eukaryota</taxon>
        <taxon>Metazoa</taxon>
        <taxon>Ecdysozoa</taxon>
        <taxon>Arthropoda</taxon>
        <taxon>Hexapoda</taxon>
        <taxon>Insecta</taxon>
        <taxon>Pterygota</taxon>
        <taxon>Neoptera</taxon>
        <taxon>Endopterygota</taxon>
        <taxon>Lepidoptera</taxon>
        <taxon>Glossata</taxon>
        <taxon>Ditrysia</taxon>
        <taxon>Noctuoidea</taxon>
        <taxon>Noctuidae</taxon>
        <taxon>Amphipyrinae</taxon>
        <taxon>Spodoptera</taxon>
    </lineage>
</organism>
<evidence type="ECO:0000256" key="4">
    <source>
        <dbReference type="ARBA" id="ARBA00022902"/>
    </source>
</evidence>
<keyword evidence="7" id="KW-0539">Nucleus</keyword>
<protein>
    <recommendedName>
        <fullName evidence="10">BTB domain-containing protein</fullName>
    </recommendedName>
</protein>
<evidence type="ECO:0000256" key="6">
    <source>
        <dbReference type="ARBA" id="ARBA00023163"/>
    </source>
</evidence>
<evidence type="ECO:0000256" key="5">
    <source>
        <dbReference type="ARBA" id="ARBA00023015"/>
    </source>
</evidence>
<dbReference type="GO" id="GO:0045476">
    <property type="term" value="P:nurse cell apoptotic process"/>
    <property type="evidence" value="ECO:0007669"/>
    <property type="project" value="UniProtKB-ARBA"/>
</dbReference>
<proteinExistence type="predicted"/>
<keyword evidence="4" id="KW-0524">Neurogenesis</keyword>
<evidence type="ECO:0000313" key="12">
    <source>
        <dbReference type="Proteomes" id="UP000814243"/>
    </source>
</evidence>
<dbReference type="GO" id="GO:0006357">
    <property type="term" value="P:regulation of transcription by RNA polymerase II"/>
    <property type="evidence" value="ECO:0007669"/>
    <property type="project" value="TreeGrafter"/>
</dbReference>
<dbReference type="InterPro" id="IPR000210">
    <property type="entry name" value="BTB/POZ_dom"/>
</dbReference>
<dbReference type="GO" id="GO:0008406">
    <property type="term" value="P:gonad development"/>
    <property type="evidence" value="ECO:0007669"/>
    <property type="project" value="UniProtKB-ARBA"/>
</dbReference>
<dbReference type="Gene3D" id="3.30.710.10">
    <property type="entry name" value="Potassium Channel Kv1.1, Chain A"/>
    <property type="match status" value="1"/>
</dbReference>
<evidence type="ECO:0000256" key="2">
    <source>
        <dbReference type="ARBA" id="ARBA00022473"/>
    </source>
</evidence>
<comment type="subcellular location">
    <subcellularLocation>
        <location evidence="1">Nucleus</location>
    </subcellularLocation>
</comment>
<dbReference type="SMART" id="SM00225">
    <property type="entry name" value="BTB"/>
    <property type="match status" value="1"/>
</dbReference>
<sequence>MAPIRYSLHYEDYSEHLMSRFGILLQMQSLVDMTLMCSSHTLRVHKAVLAASSAYFQEVLQKQTGEPLIILKMRFSVLKCLVEFMYCGKTQCLEENLDELVSAAQFLKIKGLSKVTKEGLGISNNSEMPVFTPPVVINRPPQSLIDLHSQESDSKTQQPTQLAPANSTGQPVDNLGRMNKNRPESGCARSRSDVLAAGRIRSQPVGCARSRSDALGAGRMRSEPGGYTAKAVPVFHAVQVLFSVLTCAFRNMDLDSSDEEIYLLARLFEAEQNKRKRKRRQIWAKNIWKNRLIHGEFHTIFEELKNDSLKFYEYYRMEYWQFLKLTDLLRVHITKTTTNYRCTIPAEERLTVTLR</sequence>
<evidence type="ECO:0000256" key="1">
    <source>
        <dbReference type="ARBA" id="ARBA00004123"/>
    </source>
</evidence>
<feature type="region of interest" description="Disordered" evidence="9">
    <location>
        <begin position="149"/>
        <end position="193"/>
    </location>
</feature>
<dbReference type="Proteomes" id="UP000814243">
    <property type="component" value="Unassembled WGS sequence"/>
</dbReference>
<comment type="caution">
    <text evidence="11">The sequence shown here is derived from an EMBL/GenBank/DDBJ whole genome shotgun (WGS) entry which is preliminary data.</text>
</comment>
<comment type="function">
    <text evidence="8">Putative transcription factor required for axon growth and guidance in the central and peripheral nervous systems. Repels CNS axons away from the midline by promoting the expression of the midline repellent sli and its receptor robo.</text>
</comment>
<dbReference type="SUPFAM" id="SSF54695">
    <property type="entry name" value="POZ domain"/>
    <property type="match status" value="1"/>
</dbReference>
<keyword evidence="5" id="KW-0805">Transcription regulation</keyword>
<keyword evidence="3" id="KW-0221">Differentiation</keyword>
<gene>
    <name evidence="11" type="ORF">HF086_016597</name>
</gene>
<dbReference type="PROSITE" id="PS50097">
    <property type="entry name" value="BTB"/>
    <property type="match status" value="1"/>
</dbReference>
<reference evidence="11" key="1">
    <citation type="journal article" date="2021" name="G3 (Bethesda)">
        <title>Genome and transcriptome analysis of the beet armyworm Spodoptera exigua reveals targets for pest control. .</title>
        <authorList>
            <person name="Simon S."/>
            <person name="Breeschoten T."/>
            <person name="Jansen H.J."/>
            <person name="Dirks R.P."/>
            <person name="Schranz M.E."/>
            <person name="Ros V.I.D."/>
        </authorList>
    </citation>
    <scope>NUCLEOTIDE SEQUENCE</scope>
    <source>
        <strain evidence="11">TB_SE_WUR_2020</strain>
    </source>
</reference>
<evidence type="ECO:0000256" key="7">
    <source>
        <dbReference type="ARBA" id="ARBA00023242"/>
    </source>
</evidence>
<dbReference type="GO" id="GO:0048813">
    <property type="term" value="P:dendrite morphogenesis"/>
    <property type="evidence" value="ECO:0007669"/>
    <property type="project" value="UniProtKB-ARBA"/>
</dbReference>
<keyword evidence="2" id="KW-0217">Developmental protein</keyword>
<feature type="domain" description="BTB" evidence="10">
    <location>
        <begin position="31"/>
        <end position="94"/>
    </location>
</feature>
<dbReference type="GO" id="GO:0035167">
    <property type="term" value="P:larval lymph gland hemopoiesis"/>
    <property type="evidence" value="ECO:0007669"/>
    <property type="project" value="UniProtKB-ARBA"/>
</dbReference>
<evidence type="ECO:0000313" key="11">
    <source>
        <dbReference type="EMBL" id="KAH9634509.1"/>
    </source>
</evidence>
<evidence type="ECO:0000256" key="8">
    <source>
        <dbReference type="ARBA" id="ARBA00037382"/>
    </source>
</evidence>
<name>A0A922MDN0_SPOEX</name>
<dbReference type="Pfam" id="PF00651">
    <property type="entry name" value="BTB"/>
    <property type="match status" value="1"/>
</dbReference>
<feature type="compositionally biased region" description="Polar residues" evidence="9">
    <location>
        <begin position="155"/>
        <end position="171"/>
    </location>
</feature>
<dbReference type="GO" id="GO:0016199">
    <property type="term" value="P:axon midline choice point recognition"/>
    <property type="evidence" value="ECO:0007669"/>
    <property type="project" value="UniProtKB-ARBA"/>
</dbReference>
<accession>A0A922MDN0</accession>
<keyword evidence="6" id="KW-0804">Transcription</keyword>
<dbReference type="GO" id="GO:0045467">
    <property type="term" value="P:R7 cell development"/>
    <property type="evidence" value="ECO:0007669"/>
    <property type="project" value="UniProtKB-ARBA"/>
</dbReference>
<dbReference type="InterPro" id="IPR011333">
    <property type="entry name" value="SKP1/BTB/POZ_sf"/>
</dbReference>
<dbReference type="GO" id="GO:0005634">
    <property type="term" value="C:nucleus"/>
    <property type="evidence" value="ECO:0007669"/>
    <property type="project" value="UniProtKB-SubCell"/>
</dbReference>
<evidence type="ECO:0000259" key="10">
    <source>
        <dbReference type="PROSITE" id="PS50097"/>
    </source>
</evidence>
<dbReference type="PANTHER" id="PTHR23110">
    <property type="entry name" value="BTB DOMAIN TRANSCRIPTION FACTOR"/>
    <property type="match status" value="1"/>
</dbReference>